<name>A0ABD4LHA9_BACCE</name>
<comment type="caution">
    <text evidence="2">The sequence shown here is derived from an EMBL/GenBank/DDBJ whole genome shotgun (WGS) entry which is preliminary data.</text>
</comment>
<dbReference type="RefSeq" id="WP_052494326.1">
    <property type="nucleotide sequence ID" value="NZ_AP022964.1"/>
</dbReference>
<protein>
    <submittedName>
        <fullName evidence="2">Pentapeptide repeat-containing protein</fullName>
    </submittedName>
</protein>
<dbReference type="InterPro" id="IPR001646">
    <property type="entry name" value="5peptide_repeat"/>
</dbReference>
<dbReference type="PANTHER" id="PTHR14136:SF25">
    <property type="entry name" value="BTB_POZ DOMAIN-CONTAINING PROTEIN"/>
    <property type="match status" value="1"/>
</dbReference>
<dbReference type="AlphaFoldDB" id="A0ABD4LHA9"/>
<keyword evidence="1" id="KW-0378">Hydrolase</keyword>
<dbReference type="SUPFAM" id="SSF50494">
    <property type="entry name" value="Trypsin-like serine proteases"/>
    <property type="match status" value="1"/>
</dbReference>
<dbReference type="InterPro" id="IPR009003">
    <property type="entry name" value="Peptidase_S1_PA"/>
</dbReference>
<keyword evidence="1" id="KW-0645">Protease</keyword>
<dbReference type="Pfam" id="PF13599">
    <property type="entry name" value="Pentapeptide_4"/>
    <property type="match status" value="1"/>
</dbReference>
<dbReference type="InterPro" id="IPR027417">
    <property type="entry name" value="P-loop_NTPase"/>
</dbReference>
<evidence type="ECO:0000313" key="2">
    <source>
        <dbReference type="EMBL" id="MBK1610133.1"/>
    </source>
</evidence>
<keyword evidence="1" id="KW-0720">Serine protease</keyword>
<sequence>MSEEKLRDWIFCIEAGKIGVGFLIKEDTLLTALHNLEDQLSNIKVYIDKNEDKYYLAECIAKSSEYDLAILKLNHSVQVSYELELNISWDLQICDWRSFSYVKDIFTNGSKINGTILDTTVKENVLIYDLHLQAGLELNYSGASGSPVIVGNKIVGVILKQLKGNTLGAVSFRKAYDFLFESGIEISTSKVVSLEEENFLKEMVALGVIGYEGDEKIPYIETLAKWKRLDEYAINNFQDTEYEPEYYSIIGQKKPGYDFPIPVEQLLEEYFKEINYSKSIKIAFLIADFGKGKSSFLKYSAKKYALSYLKGEEEYFPIYFNLRWYIDYKDFTDLGCIYLYMKRLYNIDLKEQKYKDTKFLFLIDSLDESGELTGDKLDEVLNSARSILTRNGLKYNKDKIILTSRPISHLNKFISRYAPYRDKEDNEYYINLTGFEKADFDLFFKKVINLDKPVSRENNFGVKVIQLITMDWSISEFLLRQSIVGMEEISRPIFAYMLYKLVYANQRIEIDNKLSIFISFINLLTKEAKYIKDDSLFHEYKVIEELKHRNILHASAVNWQFKRHINEDNVLKVKELSKILMETEEEHKAEYHHFYSQSYFGENKEYFYFKHQSFAEILLAEYYLKVLIYAALEDENIQQTRMKLNLGIPTTQTMRFFQGLLSIFWSSINTENKENINSRNQIFPLIGSMIIDEYPNFLNSNKLRERWINPDVLNRNKPPQEAIDNWGLYKTDIEKVKEICLHLIEDETSYTVPIYDQKQNIYNSEVLIRKGIKNNEYLPIDKWISLFAINNLVRGIDEYADLINKVDIKPFVEEMAISNTVFGHVTPEWGSTLLCGMDMSNCENTEGLNFEAETLQGFDASYSELSAAVFNGTDIFDSYFEKSNLQGTTWQEAVLEEVYFNKADLRGTSFVLSHMINTDFSYSYLLGGDFSDAFIENVSFDNSIMNGSNFSHSTLKKVSFQNCNLQGANFSEAILLDIDFDNCDLENVIFEKTIISKSLGEKYYSSFRRNPYYKKIRFIDDDKVEKLLE</sequence>
<accession>A0ABD4LHA9</accession>
<dbReference type="InterPro" id="IPR051082">
    <property type="entry name" value="Pentapeptide-BTB/POZ_domain"/>
</dbReference>
<dbReference type="Gene3D" id="3.40.50.300">
    <property type="entry name" value="P-loop containing nucleotide triphosphate hydrolases"/>
    <property type="match status" value="1"/>
</dbReference>
<reference evidence="2 3" key="1">
    <citation type="submission" date="2020-12" db="EMBL/GenBank/DDBJ databases">
        <title>Genome assembly for a thermostable protease producing Bacillus cereus MAKP1 strain isolated from chicken gut.</title>
        <authorList>
            <person name="Malaviya A."/>
        </authorList>
    </citation>
    <scope>NUCLEOTIDE SEQUENCE [LARGE SCALE GENOMIC DNA]</scope>
    <source>
        <strain evidence="2 3">MAKP1</strain>
    </source>
</reference>
<proteinExistence type="predicted"/>
<gene>
    <name evidence="2" type="ORF">JCR31_19730</name>
</gene>
<organism evidence="2 3">
    <name type="scientific">Bacillus cereus</name>
    <dbReference type="NCBI Taxonomy" id="1396"/>
    <lineage>
        <taxon>Bacteria</taxon>
        <taxon>Bacillati</taxon>
        <taxon>Bacillota</taxon>
        <taxon>Bacilli</taxon>
        <taxon>Bacillales</taxon>
        <taxon>Bacillaceae</taxon>
        <taxon>Bacillus</taxon>
        <taxon>Bacillus cereus group</taxon>
    </lineage>
</organism>
<dbReference type="PANTHER" id="PTHR14136">
    <property type="entry name" value="BTB_POZ DOMAIN-CONTAINING PROTEIN KCTD9"/>
    <property type="match status" value="1"/>
</dbReference>
<dbReference type="GO" id="GO:0008236">
    <property type="term" value="F:serine-type peptidase activity"/>
    <property type="evidence" value="ECO:0007669"/>
    <property type="project" value="UniProtKB-KW"/>
</dbReference>
<evidence type="ECO:0000256" key="1">
    <source>
        <dbReference type="ARBA" id="ARBA00022825"/>
    </source>
</evidence>
<dbReference type="SUPFAM" id="SSF141571">
    <property type="entry name" value="Pentapeptide repeat-like"/>
    <property type="match status" value="1"/>
</dbReference>
<dbReference type="Gene3D" id="2.40.10.10">
    <property type="entry name" value="Trypsin-like serine proteases"/>
    <property type="match status" value="2"/>
</dbReference>
<evidence type="ECO:0000313" key="3">
    <source>
        <dbReference type="Proteomes" id="UP000613452"/>
    </source>
</evidence>
<dbReference type="Gene3D" id="2.160.20.80">
    <property type="entry name" value="E3 ubiquitin-protein ligase SopA"/>
    <property type="match status" value="1"/>
</dbReference>
<dbReference type="Pfam" id="PF00805">
    <property type="entry name" value="Pentapeptide"/>
    <property type="match status" value="1"/>
</dbReference>
<dbReference type="InterPro" id="IPR043504">
    <property type="entry name" value="Peptidase_S1_PA_chymotrypsin"/>
</dbReference>
<dbReference type="EMBL" id="JAEFBZ010000001">
    <property type="protein sequence ID" value="MBK1610133.1"/>
    <property type="molecule type" value="Genomic_DNA"/>
</dbReference>
<dbReference type="Proteomes" id="UP000613452">
    <property type="component" value="Unassembled WGS sequence"/>
</dbReference>